<evidence type="ECO:0000313" key="3">
    <source>
        <dbReference type="Proteomes" id="UP000054516"/>
    </source>
</evidence>
<name>A0A1S8AB36_ROSNE</name>
<proteinExistence type="predicted"/>
<dbReference type="EMBL" id="DF977546">
    <property type="protein sequence ID" value="GAW27287.1"/>
    <property type="molecule type" value="Genomic_DNA"/>
</dbReference>
<reference evidence="2" key="1">
    <citation type="submission" date="2016-03" db="EMBL/GenBank/DDBJ databases">
        <title>Draft genome sequence of Rosellinia necatrix.</title>
        <authorList>
            <person name="Kanematsu S."/>
        </authorList>
    </citation>
    <scope>NUCLEOTIDE SEQUENCE [LARGE SCALE GENOMIC DNA]</scope>
    <source>
        <strain evidence="2">W97</strain>
    </source>
</reference>
<sequence length="80" mass="8732">MPCSLVLAKPEQIRGVTSPIFHYYLQASPQDRKFQVSVRNVPSPPPSSSSSPPHMSEQANFQKLGGTGGGNTLARRKKRP</sequence>
<protein>
    <submittedName>
        <fullName evidence="2">Uncharacterized protein</fullName>
    </submittedName>
</protein>
<evidence type="ECO:0000256" key="1">
    <source>
        <dbReference type="SAM" id="MobiDB-lite"/>
    </source>
</evidence>
<feature type="region of interest" description="Disordered" evidence="1">
    <location>
        <begin position="37"/>
        <end position="80"/>
    </location>
</feature>
<gene>
    <name evidence="2" type="ORF">SAMD00023353_10100140</name>
</gene>
<dbReference type="AlphaFoldDB" id="A0A1S8AB36"/>
<organism evidence="2">
    <name type="scientific">Rosellinia necatrix</name>
    <name type="common">White root-rot fungus</name>
    <dbReference type="NCBI Taxonomy" id="77044"/>
    <lineage>
        <taxon>Eukaryota</taxon>
        <taxon>Fungi</taxon>
        <taxon>Dikarya</taxon>
        <taxon>Ascomycota</taxon>
        <taxon>Pezizomycotina</taxon>
        <taxon>Sordariomycetes</taxon>
        <taxon>Xylariomycetidae</taxon>
        <taxon>Xylariales</taxon>
        <taxon>Xylariaceae</taxon>
        <taxon>Rosellinia</taxon>
    </lineage>
</organism>
<accession>A0A1S8AB36</accession>
<evidence type="ECO:0000313" key="2">
    <source>
        <dbReference type="EMBL" id="GAW27287.1"/>
    </source>
</evidence>
<dbReference type="Proteomes" id="UP000054516">
    <property type="component" value="Unassembled WGS sequence"/>
</dbReference>
<keyword evidence="3" id="KW-1185">Reference proteome</keyword>